<keyword evidence="1" id="KW-0812">Transmembrane</keyword>
<feature type="transmembrane region" description="Helical" evidence="1">
    <location>
        <begin position="370"/>
        <end position="394"/>
    </location>
</feature>
<keyword evidence="3" id="KW-1185">Reference proteome</keyword>
<dbReference type="Pfam" id="PF16933">
    <property type="entry name" value="PelG"/>
    <property type="match status" value="1"/>
</dbReference>
<organism evidence="2 3">
    <name type="scientific">Devosia riboflavina</name>
    <dbReference type="NCBI Taxonomy" id="46914"/>
    <lineage>
        <taxon>Bacteria</taxon>
        <taxon>Pseudomonadati</taxon>
        <taxon>Pseudomonadota</taxon>
        <taxon>Alphaproteobacteria</taxon>
        <taxon>Hyphomicrobiales</taxon>
        <taxon>Devosiaceae</taxon>
        <taxon>Devosia</taxon>
    </lineage>
</organism>
<protein>
    <recommendedName>
        <fullName evidence="4">Histidine kinase</fullName>
    </recommendedName>
</protein>
<dbReference type="InterPro" id="IPR031617">
    <property type="entry name" value="PelG"/>
</dbReference>
<evidence type="ECO:0000313" key="2">
    <source>
        <dbReference type="EMBL" id="KFL32693.1"/>
    </source>
</evidence>
<feature type="transmembrane region" description="Helical" evidence="1">
    <location>
        <begin position="61"/>
        <end position="82"/>
    </location>
</feature>
<dbReference type="Proteomes" id="UP000028981">
    <property type="component" value="Unassembled WGS sequence"/>
</dbReference>
<feature type="transmembrane region" description="Helical" evidence="1">
    <location>
        <begin position="335"/>
        <end position="358"/>
    </location>
</feature>
<feature type="transmembrane region" description="Helical" evidence="1">
    <location>
        <begin position="28"/>
        <end position="49"/>
    </location>
</feature>
<feature type="transmembrane region" description="Helical" evidence="1">
    <location>
        <begin position="401"/>
        <end position="420"/>
    </location>
</feature>
<feature type="transmembrane region" description="Helical" evidence="1">
    <location>
        <begin position="103"/>
        <end position="127"/>
    </location>
</feature>
<name>A0A087M740_9HYPH</name>
<feature type="transmembrane region" description="Helical" evidence="1">
    <location>
        <begin position="191"/>
        <end position="211"/>
    </location>
</feature>
<feature type="transmembrane region" description="Helical" evidence="1">
    <location>
        <begin position="133"/>
        <end position="154"/>
    </location>
</feature>
<gene>
    <name evidence="2" type="ORF">JP75_00605</name>
</gene>
<feature type="transmembrane region" description="Helical" evidence="1">
    <location>
        <begin position="166"/>
        <end position="185"/>
    </location>
</feature>
<evidence type="ECO:0000256" key="1">
    <source>
        <dbReference type="SAM" id="Phobius"/>
    </source>
</evidence>
<dbReference type="STRING" id="46914.JP75_00605"/>
<evidence type="ECO:0000313" key="3">
    <source>
        <dbReference type="Proteomes" id="UP000028981"/>
    </source>
</evidence>
<sequence>MMAGIGFALKKLSSQDNLASRSLAGGHAIMIASGPWIVIMVGLAMLHILGRPLLDPMDLKVFSILVIYSFALSLVITSPISLDATLRVSRILFQRRFEEVHGIYLAAVFITTLLSLIAGTVVFFLLIGLPLGLGLAAIICVVQVSHLWLAMSFVAAIKQYGTVTSAFALGLSCSIIFGTSAAALGNGPGGMLIGFSIGLCISFCILNFLILKTFPGPLTALRDLPAKLREMRPVSATFIAAGVCSALAVWIDKIIVWQSNEGTAVADGLIYSARYDSPMFMAYLSIVPVMSILVVWLETTFFNNYRHYRDIVHSGGTLRQIDEQRASLAQNAVDTVFSAFLIQLTISVSLAVMAPLLADLLGLPYDAISVLRLALVGAAFHFLFQASCGVILFVQYGKAYLWLQVLFLVLNAAGTAIMLSNPDYLGLGYVLASIASGTLAYAAMRQALGTLNRLTFVVNNPAISG</sequence>
<dbReference type="EMBL" id="JQGC01000001">
    <property type="protein sequence ID" value="KFL32693.1"/>
    <property type="molecule type" value="Genomic_DNA"/>
</dbReference>
<keyword evidence="1" id="KW-1133">Transmembrane helix</keyword>
<dbReference type="RefSeq" id="WP_035077688.1">
    <property type="nucleotide sequence ID" value="NZ_JQGC01000001.1"/>
</dbReference>
<feature type="transmembrane region" description="Helical" evidence="1">
    <location>
        <begin position="280"/>
        <end position="299"/>
    </location>
</feature>
<proteinExistence type="predicted"/>
<keyword evidence="1" id="KW-0472">Membrane</keyword>
<accession>A0A087M740</accession>
<reference evidence="2 3" key="1">
    <citation type="submission" date="2014-08" db="EMBL/GenBank/DDBJ databases">
        <authorList>
            <person name="Hassan Y.I."/>
            <person name="Lepp D."/>
            <person name="Zhou T."/>
        </authorList>
    </citation>
    <scope>NUCLEOTIDE SEQUENCE [LARGE SCALE GENOMIC DNA]</scope>
    <source>
        <strain evidence="2 3">IFO13584</strain>
    </source>
</reference>
<feature type="transmembrane region" description="Helical" evidence="1">
    <location>
        <begin position="232"/>
        <end position="251"/>
    </location>
</feature>
<feature type="transmembrane region" description="Helical" evidence="1">
    <location>
        <begin position="426"/>
        <end position="444"/>
    </location>
</feature>
<dbReference type="OrthoDB" id="37830at2"/>
<evidence type="ECO:0008006" key="4">
    <source>
        <dbReference type="Google" id="ProtNLM"/>
    </source>
</evidence>
<comment type="caution">
    <text evidence="2">The sequence shown here is derived from an EMBL/GenBank/DDBJ whole genome shotgun (WGS) entry which is preliminary data.</text>
</comment>
<dbReference type="AlphaFoldDB" id="A0A087M740"/>